<dbReference type="EMBL" id="JABBGK010000004">
    <property type="protein sequence ID" value="NML76175.1"/>
    <property type="molecule type" value="Genomic_DNA"/>
</dbReference>
<keyword evidence="3" id="KW-1185">Reference proteome</keyword>
<feature type="region of interest" description="Disordered" evidence="1">
    <location>
        <begin position="37"/>
        <end position="66"/>
    </location>
</feature>
<organism evidence="2 3">
    <name type="scientific">Rhizobium terricola</name>
    <dbReference type="NCBI Taxonomy" id="2728849"/>
    <lineage>
        <taxon>Bacteria</taxon>
        <taxon>Pseudomonadati</taxon>
        <taxon>Pseudomonadota</taxon>
        <taxon>Alphaproteobacteria</taxon>
        <taxon>Hyphomicrobiales</taxon>
        <taxon>Rhizobiaceae</taxon>
        <taxon>Rhizobium/Agrobacterium group</taxon>
        <taxon>Rhizobium</taxon>
    </lineage>
</organism>
<reference evidence="2 3" key="1">
    <citation type="submission" date="2020-04" db="EMBL/GenBank/DDBJ databases">
        <title>Rhizobium sp. S-51 isolated from soil.</title>
        <authorList>
            <person name="Dahal R.H."/>
        </authorList>
    </citation>
    <scope>NUCLEOTIDE SEQUENCE [LARGE SCALE GENOMIC DNA]</scope>
    <source>
        <strain evidence="2 3">S-51</strain>
    </source>
</reference>
<accession>A0A7Y0AZF9</accession>
<proteinExistence type="predicted"/>
<dbReference type="AlphaFoldDB" id="A0A7Y0AZF9"/>
<dbReference type="RefSeq" id="WP_169594517.1">
    <property type="nucleotide sequence ID" value="NZ_JABBGK010000004.1"/>
</dbReference>
<dbReference type="Proteomes" id="UP000541470">
    <property type="component" value="Unassembled WGS sequence"/>
</dbReference>
<gene>
    <name evidence="2" type="ORF">HHL25_18730</name>
</gene>
<name>A0A7Y0AZF9_9HYPH</name>
<evidence type="ECO:0000256" key="1">
    <source>
        <dbReference type="SAM" id="MobiDB-lite"/>
    </source>
</evidence>
<evidence type="ECO:0000313" key="2">
    <source>
        <dbReference type="EMBL" id="NML76175.1"/>
    </source>
</evidence>
<sequence>MHGTEFEAGDKPELLAHYRPLALKAVAAALALRRAEPTGPSIRDTEYSGPYLLDDDAGEPGPSFIR</sequence>
<protein>
    <submittedName>
        <fullName evidence="2">Uncharacterized protein</fullName>
    </submittedName>
</protein>
<evidence type="ECO:0000313" key="3">
    <source>
        <dbReference type="Proteomes" id="UP000541470"/>
    </source>
</evidence>
<comment type="caution">
    <text evidence="2">The sequence shown here is derived from an EMBL/GenBank/DDBJ whole genome shotgun (WGS) entry which is preliminary data.</text>
</comment>